<dbReference type="Proteomes" id="UP000617634">
    <property type="component" value="Unassembled WGS sequence"/>
</dbReference>
<proteinExistence type="predicted"/>
<accession>A0A931HF70</accession>
<organism evidence="1 2">
    <name type="scientific">Novosphingobium aureum</name>
    <dbReference type="NCBI Taxonomy" id="2792964"/>
    <lineage>
        <taxon>Bacteria</taxon>
        <taxon>Pseudomonadati</taxon>
        <taxon>Pseudomonadota</taxon>
        <taxon>Alphaproteobacteria</taxon>
        <taxon>Sphingomonadales</taxon>
        <taxon>Sphingomonadaceae</taxon>
        <taxon>Novosphingobium</taxon>
    </lineage>
</organism>
<keyword evidence="2" id="KW-1185">Reference proteome</keyword>
<dbReference type="EMBL" id="JADZGI010000007">
    <property type="protein sequence ID" value="MBH0115032.1"/>
    <property type="molecule type" value="Genomic_DNA"/>
</dbReference>
<dbReference type="AlphaFoldDB" id="A0A931HF70"/>
<gene>
    <name evidence="1" type="ORF">I5E68_18980</name>
</gene>
<evidence type="ECO:0000313" key="1">
    <source>
        <dbReference type="EMBL" id="MBH0115032.1"/>
    </source>
</evidence>
<dbReference type="RefSeq" id="WP_197167163.1">
    <property type="nucleotide sequence ID" value="NZ_JADZGI010000007.1"/>
</dbReference>
<comment type="caution">
    <text evidence="1">The sequence shown here is derived from an EMBL/GenBank/DDBJ whole genome shotgun (WGS) entry which is preliminary data.</text>
</comment>
<reference evidence="1" key="1">
    <citation type="submission" date="2020-11" db="EMBL/GenBank/DDBJ databases">
        <title>Novosphingobium aureum sp. nov., a marine bacterium isolated from sediment of a salt flat.</title>
        <authorList>
            <person name="Yoo Y."/>
            <person name="Kim J.-J."/>
        </authorList>
    </citation>
    <scope>NUCLEOTIDE SEQUENCE</scope>
    <source>
        <strain evidence="1">YJ-S2-02</strain>
    </source>
</reference>
<name>A0A931HF70_9SPHN</name>
<evidence type="ECO:0000313" key="2">
    <source>
        <dbReference type="Proteomes" id="UP000617634"/>
    </source>
</evidence>
<sequence>MARQASTPADHDPVASETLLSEVATSVNAPSLKAATVPIATQAASAIAPSSETAIASAPQTALTDDLAIRATARHAGVYRQTAQGIEIDLPLRVNGVQAGAITLLIAGASLEQPDVVHGEFSVRLSAILQALQPQMEPALYAHLQGSAGAAAQVTLNDLRAAGITVGFAPNGDLTLG</sequence>
<protein>
    <submittedName>
        <fullName evidence="1">Uncharacterized protein</fullName>
    </submittedName>
</protein>